<evidence type="ECO:0000313" key="3">
    <source>
        <dbReference type="Proteomes" id="UP000190776"/>
    </source>
</evidence>
<dbReference type="Gene3D" id="3.30.559.10">
    <property type="entry name" value="Chloramphenicol acetyltransferase-like domain"/>
    <property type="match status" value="1"/>
</dbReference>
<reference evidence="2 3" key="1">
    <citation type="submission" date="2017-01" db="EMBL/GenBank/DDBJ databases">
        <title>Draft genome sequence of Diplodia seriata F98.1, a fungal species involved in grapevine trunk diseases.</title>
        <authorList>
            <person name="Robert-Siegwald G."/>
            <person name="Vallet J."/>
            <person name="Abou-Mansour E."/>
            <person name="Xu J."/>
            <person name="Rey P."/>
            <person name="Bertsch C."/>
            <person name="Rego C."/>
            <person name="Larignon P."/>
            <person name="Fontaine F."/>
            <person name="Lebrun M.-H."/>
        </authorList>
    </citation>
    <scope>NUCLEOTIDE SEQUENCE [LARGE SCALE GENOMIC DNA]</scope>
    <source>
        <strain evidence="2 3">F98.1</strain>
    </source>
</reference>
<organism evidence="2 3">
    <name type="scientific">Diplodia seriata</name>
    <dbReference type="NCBI Taxonomy" id="420778"/>
    <lineage>
        <taxon>Eukaryota</taxon>
        <taxon>Fungi</taxon>
        <taxon>Dikarya</taxon>
        <taxon>Ascomycota</taxon>
        <taxon>Pezizomycotina</taxon>
        <taxon>Dothideomycetes</taxon>
        <taxon>Dothideomycetes incertae sedis</taxon>
        <taxon>Botryosphaeriales</taxon>
        <taxon>Botryosphaeriaceae</taxon>
        <taxon>Diplodia</taxon>
    </lineage>
</organism>
<dbReference type="Proteomes" id="UP000190776">
    <property type="component" value="Unassembled WGS sequence"/>
</dbReference>
<feature type="compositionally biased region" description="Basic residues" evidence="1">
    <location>
        <begin position="35"/>
        <end position="72"/>
    </location>
</feature>
<proteinExistence type="predicted"/>
<dbReference type="STRING" id="420778.A0A1S8BJ57"/>
<dbReference type="OrthoDB" id="444127at2759"/>
<gene>
    <name evidence="2" type="ORF">BK809_0007624</name>
</gene>
<feature type="compositionally biased region" description="Low complexity" evidence="1">
    <location>
        <begin position="109"/>
        <end position="124"/>
    </location>
</feature>
<protein>
    <submittedName>
        <fullName evidence="2">Uncharacterized protein</fullName>
    </submittedName>
</protein>
<accession>A0A1S8BJ57</accession>
<feature type="region of interest" description="Disordered" evidence="1">
    <location>
        <begin position="1"/>
        <end position="186"/>
    </location>
</feature>
<comment type="caution">
    <text evidence="2">The sequence shown here is derived from an EMBL/GenBank/DDBJ whole genome shotgun (WGS) entry which is preliminary data.</text>
</comment>
<feature type="compositionally biased region" description="Basic and acidic residues" evidence="1">
    <location>
        <begin position="126"/>
        <end position="139"/>
    </location>
</feature>
<feature type="region of interest" description="Disordered" evidence="1">
    <location>
        <begin position="212"/>
        <end position="237"/>
    </location>
</feature>
<evidence type="ECO:0000313" key="2">
    <source>
        <dbReference type="EMBL" id="OMP87537.1"/>
    </source>
</evidence>
<dbReference type="InterPro" id="IPR023213">
    <property type="entry name" value="CAT-like_dom_sf"/>
</dbReference>
<sequence>MRRHTSLPHPAQRAPHAPRPPRRRQRPARPLQAHACRRLRRPHPHPVRAAHGLRLRRRRARPARPAHGRRLGRLFPDRPRPRGGVPLPFPCHHHHLDDVPPPGRRRSCRPSSAAPAASADAVPRGGDGRRRLDGGRETRSAGVPPGAVRRRERGGQGGGTRALRRQNARRDADAAAATPGDDDVPADAWVSTYDALSALVWTRVHAARVRLRRGKKQQQGGKEEEEEDEEDEGEALPSRDFLTSVNYRARLALPARYPFNAVFAPYTRLAHGELMGPDALPVAARTVHGLTRSVGVEEARATARWMAAQPDKRRVKWGFDGGYGSTMISAWNKFDVYEGAAFVEGRPPVLVAPPFTPMSLVDGLAYYLPTEALDGGIDLYLALSVPVWGVLAEDEVWRKFR</sequence>
<dbReference type="Pfam" id="PF02458">
    <property type="entry name" value="Transferase"/>
    <property type="match status" value="1"/>
</dbReference>
<name>A0A1S8BJ57_9PEZI</name>
<dbReference type="AlphaFoldDB" id="A0A1S8BJ57"/>
<evidence type="ECO:0000256" key="1">
    <source>
        <dbReference type="SAM" id="MobiDB-lite"/>
    </source>
</evidence>
<feature type="compositionally biased region" description="Acidic residues" evidence="1">
    <location>
        <begin position="223"/>
        <end position="234"/>
    </location>
</feature>
<dbReference type="EMBL" id="MSZU01000076">
    <property type="protein sequence ID" value="OMP87537.1"/>
    <property type="molecule type" value="Genomic_DNA"/>
</dbReference>